<protein>
    <recommendedName>
        <fullName evidence="2">AMP-activated protein kinase glycogen-binding domain-containing protein</fullName>
    </recommendedName>
</protein>
<dbReference type="Proteomes" id="UP001642501">
    <property type="component" value="Unassembled WGS sequence"/>
</dbReference>
<evidence type="ECO:0000313" key="3">
    <source>
        <dbReference type="EMBL" id="CAK7268637.1"/>
    </source>
</evidence>
<dbReference type="Pfam" id="PF16561">
    <property type="entry name" value="AMPK1_CBM"/>
    <property type="match status" value="1"/>
</dbReference>
<evidence type="ECO:0000259" key="2">
    <source>
        <dbReference type="Pfam" id="PF16561"/>
    </source>
</evidence>
<dbReference type="SUPFAM" id="SSF81296">
    <property type="entry name" value="E set domains"/>
    <property type="match status" value="1"/>
</dbReference>
<dbReference type="EMBL" id="CAWUOM010000048">
    <property type="protein sequence ID" value="CAK7268637.1"/>
    <property type="molecule type" value="Genomic_DNA"/>
</dbReference>
<evidence type="ECO:0000313" key="4">
    <source>
        <dbReference type="Proteomes" id="UP001642501"/>
    </source>
</evidence>
<reference evidence="3 4" key="1">
    <citation type="submission" date="2024-01" db="EMBL/GenBank/DDBJ databases">
        <authorList>
            <person name="Allen C."/>
            <person name="Tagirdzhanova G."/>
        </authorList>
    </citation>
    <scope>NUCLEOTIDE SEQUENCE [LARGE SCALE GENOMIC DNA]</scope>
    <source>
        <strain evidence="3 4">CBS 573.63</strain>
    </source>
</reference>
<feature type="region of interest" description="Disordered" evidence="1">
    <location>
        <begin position="393"/>
        <end position="428"/>
    </location>
</feature>
<sequence>MAKDDVAVEITYNSTELQPPLWVAGTFSNPPWTPSEMLHRTTANGESIFSKTIHVRPGTLVQYKFRIGSGDWWVLDESQPTIIDETGNRNNLLRIEDSKSVKMHSPPTPPPDSPIAQTVDNSALNSQVPGDLIRSNASTPGFVRTTMEVADTAARIDAGTPESSASKPEHMPDSSIDHLNLSIGPEFPHERPGEEDDAQDGAPVFEYEFAGTYDRPLSAAASEASPLSQAVMDDELDFDPADPTLERFPSRREEILKKVRNLETGLDEDVATFEGYPASPVVSLGRKGSIGRADATLDSFSLSPASPRQQASCPLSAHRDSLVLDPSPASSLQCIVEETTFDDRKEQVLPETNEPEPGSVSQKAASAETTEPEGLAIIVHRATEDRDLNAANETNSAAGTHPGAFPQSDNNDPALDPAIDPQSGDDLSEAQHRALAENDSQKGVEAGEYYNRFMALTRFVFVDWLGGFIGTLFRWRRHE</sequence>
<keyword evidence="4" id="KW-1185">Reference proteome</keyword>
<feature type="domain" description="AMP-activated protein kinase glycogen-binding" evidence="2">
    <location>
        <begin position="23"/>
        <end position="98"/>
    </location>
</feature>
<gene>
    <name evidence="3" type="ORF">SEPCBS57363_003194</name>
</gene>
<organism evidence="3 4">
    <name type="scientific">Sporothrix epigloea</name>
    <dbReference type="NCBI Taxonomy" id="1892477"/>
    <lineage>
        <taxon>Eukaryota</taxon>
        <taxon>Fungi</taxon>
        <taxon>Dikarya</taxon>
        <taxon>Ascomycota</taxon>
        <taxon>Pezizomycotina</taxon>
        <taxon>Sordariomycetes</taxon>
        <taxon>Sordariomycetidae</taxon>
        <taxon>Ophiostomatales</taxon>
        <taxon>Ophiostomataceae</taxon>
        <taxon>Sporothrix</taxon>
    </lineage>
</organism>
<dbReference type="CDD" id="cd02859">
    <property type="entry name" value="E_set_AMPKbeta_like_N"/>
    <property type="match status" value="1"/>
</dbReference>
<accession>A0ABP0DNT8</accession>
<proteinExistence type="predicted"/>
<evidence type="ECO:0000256" key="1">
    <source>
        <dbReference type="SAM" id="MobiDB-lite"/>
    </source>
</evidence>
<dbReference type="Gene3D" id="2.60.40.10">
    <property type="entry name" value="Immunoglobulins"/>
    <property type="match status" value="1"/>
</dbReference>
<feature type="compositionally biased region" description="Polar residues" evidence="1">
    <location>
        <begin position="359"/>
        <end position="369"/>
    </location>
</feature>
<dbReference type="InterPro" id="IPR014756">
    <property type="entry name" value="Ig_E-set"/>
</dbReference>
<feature type="region of interest" description="Disordered" evidence="1">
    <location>
        <begin position="153"/>
        <end position="199"/>
    </location>
</feature>
<dbReference type="InterPro" id="IPR013783">
    <property type="entry name" value="Ig-like_fold"/>
</dbReference>
<feature type="compositionally biased region" description="Basic and acidic residues" evidence="1">
    <location>
        <begin position="167"/>
        <end position="176"/>
    </location>
</feature>
<feature type="region of interest" description="Disordered" evidence="1">
    <location>
        <begin position="349"/>
        <end position="372"/>
    </location>
</feature>
<name>A0ABP0DNT8_9PEZI</name>
<comment type="caution">
    <text evidence="3">The sequence shown here is derived from an EMBL/GenBank/DDBJ whole genome shotgun (WGS) entry which is preliminary data.</text>
</comment>
<dbReference type="InterPro" id="IPR032640">
    <property type="entry name" value="AMPK1_CBM"/>
</dbReference>